<dbReference type="InterPro" id="IPR003256">
    <property type="entry name" value="Ribosomal_uL24"/>
</dbReference>
<dbReference type="InterPro" id="IPR008991">
    <property type="entry name" value="Translation_prot_SH3-like_sf"/>
</dbReference>
<feature type="region of interest" description="Disordered" evidence="4">
    <location>
        <begin position="289"/>
        <end position="324"/>
    </location>
</feature>
<evidence type="ECO:0000313" key="5">
    <source>
        <dbReference type="EMBL" id="WPH01007.1"/>
    </source>
</evidence>
<dbReference type="InterPro" id="IPR014722">
    <property type="entry name" value="Rib_uL2_dom2"/>
</dbReference>
<keyword evidence="6" id="KW-1185">Reference proteome</keyword>
<feature type="region of interest" description="Disordered" evidence="4">
    <location>
        <begin position="1"/>
        <end position="77"/>
    </location>
</feature>
<evidence type="ECO:0000313" key="6">
    <source>
        <dbReference type="Proteomes" id="UP001303373"/>
    </source>
</evidence>
<dbReference type="CDD" id="cd06089">
    <property type="entry name" value="KOW_RPL26"/>
    <property type="match status" value="1"/>
</dbReference>
<feature type="compositionally biased region" description="Basic and acidic residues" evidence="4">
    <location>
        <begin position="310"/>
        <end position="324"/>
    </location>
</feature>
<dbReference type="GO" id="GO:0006412">
    <property type="term" value="P:translation"/>
    <property type="evidence" value="ECO:0007669"/>
    <property type="project" value="InterPro"/>
</dbReference>
<accession>A0AAQ3M9W2</accession>
<dbReference type="SUPFAM" id="SSF50104">
    <property type="entry name" value="Translation proteins SH3-like domain"/>
    <property type="match status" value="1"/>
</dbReference>
<evidence type="ECO:0000256" key="1">
    <source>
        <dbReference type="ARBA" id="ARBA00010618"/>
    </source>
</evidence>
<proteinExistence type="inferred from homology"/>
<feature type="compositionally biased region" description="Basic and acidic residues" evidence="4">
    <location>
        <begin position="46"/>
        <end position="60"/>
    </location>
</feature>
<dbReference type="Pfam" id="PF22682">
    <property type="entry name" value="Ribosomal_uL24m-like"/>
    <property type="match status" value="1"/>
</dbReference>
<evidence type="ECO:0008006" key="7">
    <source>
        <dbReference type="Google" id="ProtNLM"/>
    </source>
</evidence>
<sequence length="351" mass="40653">MQRVVQRTQRAIRQANRKHAKSKALEAGDESFTRLQQRKRMQAELARTHKDSKINRRQDWEAGPLAPRRDVGDQKDSYGTVSMYNFRSPELDPRDRPSWWYIREGDRVVVTRGRDRGKIGVVDFISKERGRLGVKGVGEVLVNFPEWMVMEEERGLQDTVQPMHRDMKLEDVRLVYALPDPDTGIPRDVVIDRLVRGPRIIDSEGNPEEHAPRVVAGTNIIIPWPETADEVHVENECDTPEDDVRVPTWRPSLIYTPFPASVIDELRNKYSKFRTRHDWEYTIRKEAEDANSEKRKELGRRMRTPLQELADVRTQQKREAKRDLTEQQLEAIGAVIAQQQTRVSTTAASSS</sequence>
<dbReference type="AlphaFoldDB" id="A0AAQ3M9W2"/>
<organism evidence="5 6">
    <name type="scientific">Acrodontium crateriforme</name>
    <dbReference type="NCBI Taxonomy" id="150365"/>
    <lineage>
        <taxon>Eukaryota</taxon>
        <taxon>Fungi</taxon>
        <taxon>Dikarya</taxon>
        <taxon>Ascomycota</taxon>
        <taxon>Pezizomycotina</taxon>
        <taxon>Dothideomycetes</taxon>
        <taxon>Dothideomycetidae</taxon>
        <taxon>Mycosphaerellales</taxon>
        <taxon>Teratosphaeriaceae</taxon>
        <taxon>Acrodontium</taxon>
    </lineage>
</organism>
<dbReference type="InterPro" id="IPR041988">
    <property type="entry name" value="Ribosomal_uL24_KOW"/>
</dbReference>
<dbReference type="EMBL" id="CP138584">
    <property type="protein sequence ID" value="WPH01007.1"/>
    <property type="molecule type" value="Genomic_DNA"/>
</dbReference>
<protein>
    <recommendedName>
        <fullName evidence="7">KOW domain-containing protein</fullName>
    </recommendedName>
</protein>
<dbReference type="GO" id="GO:0005840">
    <property type="term" value="C:ribosome"/>
    <property type="evidence" value="ECO:0007669"/>
    <property type="project" value="UniProtKB-KW"/>
</dbReference>
<dbReference type="Gene3D" id="2.30.30.30">
    <property type="match status" value="1"/>
</dbReference>
<comment type="similarity">
    <text evidence="1">Belongs to the universal ribosomal protein uL24 family.</text>
</comment>
<reference evidence="5 6" key="1">
    <citation type="submission" date="2023-11" db="EMBL/GenBank/DDBJ databases">
        <title>An acidophilic fungus is an integral part of prey digestion in a carnivorous sundew plant.</title>
        <authorList>
            <person name="Tsai I.J."/>
        </authorList>
    </citation>
    <scope>NUCLEOTIDE SEQUENCE [LARGE SCALE GENOMIC DNA]</scope>
    <source>
        <strain evidence="5">169a</strain>
    </source>
</reference>
<evidence type="ECO:0000256" key="4">
    <source>
        <dbReference type="SAM" id="MobiDB-lite"/>
    </source>
</evidence>
<dbReference type="PANTHER" id="PTHR12903">
    <property type="entry name" value="MITOCHONDRIAL RIBOSOMAL PROTEIN L24"/>
    <property type="match status" value="1"/>
</dbReference>
<evidence type="ECO:0000256" key="3">
    <source>
        <dbReference type="ARBA" id="ARBA00023274"/>
    </source>
</evidence>
<dbReference type="GO" id="GO:0003735">
    <property type="term" value="F:structural constituent of ribosome"/>
    <property type="evidence" value="ECO:0007669"/>
    <property type="project" value="InterPro"/>
</dbReference>
<evidence type="ECO:0000256" key="2">
    <source>
        <dbReference type="ARBA" id="ARBA00022980"/>
    </source>
</evidence>
<feature type="compositionally biased region" description="Basic and acidic residues" evidence="4">
    <location>
        <begin position="67"/>
        <end position="76"/>
    </location>
</feature>
<name>A0AAQ3M9W2_9PEZI</name>
<dbReference type="Proteomes" id="UP001303373">
    <property type="component" value="Chromosome 5"/>
</dbReference>
<feature type="compositionally biased region" description="Basic and acidic residues" evidence="4">
    <location>
        <begin position="289"/>
        <end position="300"/>
    </location>
</feature>
<gene>
    <name evidence="5" type="ORF">R9X50_00384100</name>
</gene>
<keyword evidence="3" id="KW-0687">Ribonucleoprotein</keyword>
<feature type="compositionally biased region" description="Polar residues" evidence="4">
    <location>
        <begin position="1"/>
        <end position="11"/>
    </location>
</feature>
<dbReference type="GO" id="GO:1990904">
    <property type="term" value="C:ribonucleoprotein complex"/>
    <property type="evidence" value="ECO:0007669"/>
    <property type="project" value="UniProtKB-KW"/>
</dbReference>
<keyword evidence="2" id="KW-0689">Ribosomal protein</keyword>
<dbReference type="GO" id="GO:0003723">
    <property type="term" value="F:RNA binding"/>
    <property type="evidence" value="ECO:0007669"/>
    <property type="project" value="InterPro"/>
</dbReference>